<evidence type="ECO:0000256" key="1">
    <source>
        <dbReference type="PROSITE-ProRule" id="PRU00042"/>
    </source>
</evidence>
<accession>A0A6I8TM91</accession>
<dbReference type="InterPro" id="IPR013087">
    <property type="entry name" value="Znf_C2H2_type"/>
</dbReference>
<sequence>MITCIVKRCLWTTNSIDRLYDHLRRHHQHVTSYSCNYESCTRCYNVRASFFRHFKKHFNNELDHRNTNFDAVPQNNEYFTMKSEAQTPQPNDLQPEKDEHKDSYNNIETPATDAENSNIIDITALENQMRNLSIGFNLKWLDVNVLPRKVVFEIQHDVQQKILKPLEDVVNTMQTVGLLSMEAQTIFKKMFAMFDGTETEYKFIECLKSADLYVVPREFVISNELRPGVIHNEQGMDNDPITGILMPIKFQLRKYLESPLVFDTILDNLTPSQDGYIRSLVDGTIWQQRRAKIDCNIVIPLNFFFDDFTTKDTVSPHASRTSILGIYYYIPCLPGYILAKLANILVAGYMLSEDRKEYENEDLFSNLVHTLIDLEVNGLTISYNGTDVTVHFMLGFITGDNLGVAGILDLVESARANFYCRMCKRNREQREKDATEYEQTFRTIDGYENDLLLNDVSNTGVHKNSVFNQIPSYHVVLNVYFDLMHDLWEGVCMYGLSHCLNYFIKVKKMFSLNELNCRKNVFVFGSTNSSNIPNDIKDTNIIKSKIKMTASEIKTLITFFPLIIGMLIPEDDPVWSYFCNLLKLCHILMLREIHPKLLDTLKSLVETHHTQYQQLFNDTLKPKHHNIIHYASFILRSGTPRHQWAMRGEGKHRDAKQYSRVNNNNTNLCKSLSIKAGYKFAQNVYNSSFVTPQIDLSNSKILDYPSDITFNSFVAEKIRLLNNSVHFIDSFIKQGSTFSHGTIFYVTYCNIINIFELDCILKDKSNNLILVCSSIMCRRFDEHLQSYEVYKTQVPKLISNIGCYETHTINIHSVNDKLYFRFCNFNVTDKVIESLFVN</sequence>
<feature type="region of interest" description="Disordered" evidence="2">
    <location>
        <begin position="83"/>
        <end position="110"/>
    </location>
</feature>
<dbReference type="OrthoDB" id="7761571at2759"/>
<proteinExistence type="predicted"/>
<dbReference type="InParanoid" id="A0A6I8TM91"/>
<dbReference type="PROSITE" id="PS00028">
    <property type="entry name" value="ZINC_FINGER_C2H2_1"/>
    <property type="match status" value="1"/>
</dbReference>
<dbReference type="GO" id="GO:0008270">
    <property type="term" value="F:zinc ion binding"/>
    <property type="evidence" value="ECO:0007669"/>
    <property type="project" value="UniProtKB-KW"/>
</dbReference>
<keyword evidence="1" id="KW-0862">Zinc</keyword>
<reference evidence="4 5" key="1">
    <citation type="submission" date="2017-06" db="EMBL/GenBank/DDBJ databases">
        <title>Aedes aegypti genome working group (AGWG) sequencing and assembly.</title>
        <authorList>
            <consortium name="Aedes aegypti Genome Working Group (AGWG)"/>
            <person name="Matthews B.J."/>
        </authorList>
    </citation>
    <scope>NUCLEOTIDE SEQUENCE [LARGE SCALE GENOMIC DNA]</scope>
    <source>
        <strain evidence="4 5">LVP_AGWG</strain>
    </source>
</reference>
<evidence type="ECO:0000313" key="4">
    <source>
        <dbReference type="EnsemblMetazoa" id="AAEL020602-PC"/>
    </source>
</evidence>
<name>A0A6I8TM91_AEDAE</name>
<keyword evidence="1" id="KW-0863">Zinc-finger</keyword>
<feature type="compositionally biased region" description="Polar residues" evidence="2">
    <location>
        <begin position="83"/>
        <end position="92"/>
    </location>
</feature>
<evidence type="ECO:0000256" key="2">
    <source>
        <dbReference type="SAM" id="MobiDB-lite"/>
    </source>
</evidence>
<dbReference type="Proteomes" id="UP000008820">
    <property type="component" value="Chromosome 1"/>
</dbReference>
<feature type="domain" description="C2H2-type" evidence="3">
    <location>
        <begin position="33"/>
        <end position="62"/>
    </location>
</feature>
<dbReference type="AlphaFoldDB" id="A0A6I8TM91"/>
<dbReference type="EnsemblMetazoa" id="AAEL020602-RD">
    <property type="protein sequence ID" value="AAEL020602-PD"/>
    <property type="gene ID" value="AAEL020602"/>
</dbReference>
<evidence type="ECO:0000313" key="5">
    <source>
        <dbReference type="Proteomes" id="UP000008820"/>
    </source>
</evidence>
<feature type="compositionally biased region" description="Basic and acidic residues" evidence="2">
    <location>
        <begin position="94"/>
        <end position="103"/>
    </location>
</feature>
<keyword evidence="5" id="KW-1185">Reference proteome</keyword>
<evidence type="ECO:0000259" key="3">
    <source>
        <dbReference type="PROSITE" id="PS50157"/>
    </source>
</evidence>
<dbReference type="EnsemblMetazoa" id="AAEL020602-RB">
    <property type="protein sequence ID" value="AAEL020602-PB"/>
    <property type="gene ID" value="AAEL020602"/>
</dbReference>
<keyword evidence="1" id="KW-0479">Metal-binding</keyword>
<protein>
    <recommendedName>
        <fullName evidence="3">C2H2-type domain-containing protein</fullName>
    </recommendedName>
</protein>
<reference evidence="4" key="2">
    <citation type="submission" date="2020-05" db="UniProtKB">
        <authorList>
            <consortium name="EnsemblMetazoa"/>
        </authorList>
    </citation>
    <scope>IDENTIFICATION</scope>
    <source>
        <strain evidence="4">LVP_AGWG</strain>
    </source>
</reference>
<organism evidence="4 5">
    <name type="scientific">Aedes aegypti</name>
    <name type="common">Yellowfever mosquito</name>
    <name type="synonym">Culex aegypti</name>
    <dbReference type="NCBI Taxonomy" id="7159"/>
    <lineage>
        <taxon>Eukaryota</taxon>
        <taxon>Metazoa</taxon>
        <taxon>Ecdysozoa</taxon>
        <taxon>Arthropoda</taxon>
        <taxon>Hexapoda</taxon>
        <taxon>Insecta</taxon>
        <taxon>Pterygota</taxon>
        <taxon>Neoptera</taxon>
        <taxon>Endopterygota</taxon>
        <taxon>Diptera</taxon>
        <taxon>Nematocera</taxon>
        <taxon>Culicoidea</taxon>
        <taxon>Culicidae</taxon>
        <taxon>Culicinae</taxon>
        <taxon>Aedini</taxon>
        <taxon>Aedes</taxon>
        <taxon>Stegomyia</taxon>
    </lineage>
</organism>
<dbReference type="EnsemblMetazoa" id="AAEL020602-RA">
    <property type="protein sequence ID" value="AAEL020602-PA"/>
    <property type="gene ID" value="AAEL020602"/>
</dbReference>
<dbReference type="EnsemblMetazoa" id="AAEL020602-RC">
    <property type="protein sequence ID" value="AAEL020602-PC"/>
    <property type="gene ID" value="AAEL020602"/>
</dbReference>
<dbReference type="PROSITE" id="PS50157">
    <property type="entry name" value="ZINC_FINGER_C2H2_2"/>
    <property type="match status" value="1"/>
</dbReference>
<gene>
    <name evidence="4" type="primary">5572205</name>
</gene>
<dbReference type="SMART" id="SM00355">
    <property type="entry name" value="ZnF_C2H2"/>
    <property type="match status" value="2"/>
</dbReference>